<proteinExistence type="predicted"/>
<evidence type="ECO:0000313" key="3">
    <source>
        <dbReference type="Proteomes" id="UP000663722"/>
    </source>
</evidence>
<sequence>MSHGQGETTNIIKNKRPRNAKPTVCRFPHFGNLVPALPNCKFGTPEDVTT</sequence>
<dbReference type="Proteomes" id="UP000663722">
    <property type="component" value="Chromosome"/>
</dbReference>
<dbReference type="AlphaFoldDB" id="A0A975BMW9"/>
<feature type="compositionally biased region" description="Polar residues" evidence="1">
    <location>
        <begin position="1"/>
        <end position="12"/>
    </location>
</feature>
<feature type="region of interest" description="Disordered" evidence="1">
    <location>
        <begin position="1"/>
        <end position="23"/>
    </location>
</feature>
<keyword evidence="3" id="KW-1185">Reference proteome</keyword>
<evidence type="ECO:0000313" key="2">
    <source>
        <dbReference type="EMBL" id="QTA88401.1"/>
    </source>
</evidence>
<dbReference type="KEGG" id="dmm:dnm_044460"/>
<organism evidence="2 3">
    <name type="scientific">Desulfonema magnum</name>
    <dbReference type="NCBI Taxonomy" id="45655"/>
    <lineage>
        <taxon>Bacteria</taxon>
        <taxon>Pseudomonadati</taxon>
        <taxon>Thermodesulfobacteriota</taxon>
        <taxon>Desulfobacteria</taxon>
        <taxon>Desulfobacterales</taxon>
        <taxon>Desulfococcaceae</taxon>
        <taxon>Desulfonema</taxon>
    </lineage>
</organism>
<protein>
    <submittedName>
        <fullName evidence="2">Uncharacterized protein</fullName>
    </submittedName>
</protein>
<dbReference type="EMBL" id="CP061800">
    <property type="protein sequence ID" value="QTA88401.1"/>
    <property type="molecule type" value="Genomic_DNA"/>
</dbReference>
<accession>A0A975BMW9</accession>
<reference evidence="2" key="1">
    <citation type="journal article" date="2021" name="Microb. Physiol.">
        <title>Proteogenomic Insights into the Physiology of Marine, Sulfate-Reducing, Filamentous Desulfonema limicola and Desulfonema magnum.</title>
        <authorList>
            <person name="Schnaars V."/>
            <person name="Wohlbrand L."/>
            <person name="Scheve S."/>
            <person name="Hinrichs C."/>
            <person name="Reinhardt R."/>
            <person name="Rabus R."/>
        </authorList>
    </citation>
    <scope>NUCLEOTIDE SEQUENCE</scope>
    <source>
        <strain evidence="2">4be13</strain>
    </source>
</reference>
<gene>
    <name evidence="2" type="ORF">dnm_044460</name>
</gene>
<name>A0A975BMW9_9BACT</name>
<evidence type="ECO:0000256" key="1">
    <source>
        <dbReference type="SAM" id="MobiDB-lite"/>
    </source>
</evidence>